<evidence type="ECO:0000256" key="3">
    <source>
        <dbReference type="ARBA" id="ARBA00022527"/>
    </source>
</evidence>
<evidence type="ECO:0000256" key="15">
    <source>
        <dbReference type="ARBA" id="ARBA00041500"/>
    </source>
</evidence>
<feature type="domain" description="Protein kinase" evidence="18">
    <location>
        <begin position="515"/>
        <end position="919"/>
    </location>
</feature>
<feature type="binding site" evidence="16">
    <location>
        <position position="544"/>
    </location>
    <ligand>
        <name>ATP</name>
        <dbReference type="ChEBI" id="CHEBI:30616"/>
    </ligand>
</feature>
<dbReference type="Gene3D" id="2.130.10.10">
    <property type="entry name" value="YVTN repeat-like/Quinoprotein amine dehydrogenase"/>
    <property type="match status" value="1"/>
</dbReference>
<evidence type="ECO:0000256" key="1">
    <source>
        <dbReference type="ARBA" id="ARBA00004115"/>
    </source>
</evidence>
<keyword evidence="6 16" id="KW-0547">Nucleotide-binding</keyword>
<evidence type="ECO:0000259" key="18">
    <source>
        <dbReference type="PROSITE" id="PS50011"/>
    </source>
</evidence>
<dbReference type="Pfam" id="PF00069">
    <property type="entry name" value="Pkinase"/>
    <property type="match status" value="2"/>
</dbReference>
<evidence type="ECO:0000256" key="10">
    <source>
        <dbReference type="ARBA" id="ARBA00022845"/>
    </source>
</evidence>
<sequence>MKWSGMFAAVALLGAVILPPRSSIQVEEELLTQPLCAHETSSICKSLVFVSTLDGRITVLDAENNGDMLWTMETNRFPLLQSTLSKVEIVSGGLPYRLLPSLDGSLYMYNEVVTQGIPLSVESLLSSSTKVGSDVIVGSKDIITYGVDPISGQIFYTCSSLGCEKHASENFQEKVVIRRVSQVVRAVDATTGYERWNVTVGEHQILLANGFSKINSCGCAHYDKHPVEQTQSLAVKVVPPDGIVFAVSKGGPSNVLWTQKFESPIAKVWVMNSSGLQELSLFDPDVIPALQGLITDRNSNGATRSSVESMIYMGNYGSEHYIIPSAEERRMMQSFSQTQMGSSLQSRLYLAALAGHTYHVPLLSSDNMGLPTDRESCTMCSAGEVNEIVLGDHDENSGWYLYNLKSSSALQKWTKFDKYLSRQARVKQKYLTEMVVVDVWDWWKHAFIVCFTLICIPQIFVFIYVFRKRTDWSPAQKSDSSSSVKKKSQESMTDFNSFSSASTESDFTSRYLKDFVPVRCLGCGGFGTVVESVNKVDEQKYAIKRIPLPNREYAKEMVIREVKALAKLDHPGIVRYYNSWFEEPPVGWLSSPEAALFNLCHSKQSSSGTESHMTNDHSCLALEDKVLKPKHKMTGSSNTLSTLAFNYKRMDFKRCDIDEEISNGSLEIVFEGTEKNSKQPSATSRGYDLIAKSIDLNVFRYCRRANTSKSKKNKELQTVPVGQVFLFIQMQLCREYTLMDWLGEHTEKRDLPLMLSWFKQMVEAMQYVHDCGMIHRDLKPTNIFFSLTGQVKIGDFGLVKECLSFEQCNESDVEPGSVSSIVAHTQNVGTYLYMSPEQETKVPYTFKVDIYALGLIFVELVIPFATQMERIVTLKGLRKMSLPDLIQRSASMCNFVMKTLSHCPEERPSCKAILSSPLFTDLL</sequence>
<dbReference type="PANTHER" id="PTHR11042">
    <property type="entry name" value="EUKARYOTIC TRANSLATION INITIATION FACTOR 2-ALPHA KINASE EIF2-ALPHA KINASE -RELATED"/>
    <property type="match status" value="1"/>
</dbReference>
<evidence type="ECO:0000313" key="20">
    <source>
        <dbReference type="WBParaSite" id="TMUE_2000007460.1"/>
    </source>
</evidence>
<dbReference type="GO" id="GO:0005634">
    <property type="term" value="C:nucleus"/>
    <property type="evidence" value="ECO:0007669"/>
    <property type="project" value="TreeGrafter"/>
</dbReference>
<dbReference type="InterPro" id="IPR017441">
    <property type="entry name" value="Protein_kinase_ATP_BS"/>
</dbReference>
<dbReference type="EC" id="2.7.11.1" evidence="2"/>
<evidence type="ECO:0000256" key="11">
    <source>
        <dbReference type="ARBA" id="ARBA00023016"/>
    </source>
</evidence>
<keyword evidence="7" id="KW-0418">Kinase</keyword>
<evidence type="ECO:0000256" key="4">
    <source>
        <dbReference type="ARBA" id="ARBA00022553"/>
    </source>
</evidence>
<reference evidence="19" key="2">
    <citation type="submission" date="2014-03" db="EMBL/GenBank/DDBJ databases">
        <title>The whipworm genome and dual-species transcriptomics of an intimate host-pathogen interaction.</title>
        <authorList>
            <person name="Foth B.J."/>
            <person name="Tsai I.J."/>
            <person name="Reid A.J."/>
            <person name="Bancroft A.J."/>
            <person name="Nichol S."/>
            <person name="Tracey A."/>
            <person name="Holroyd N."/>
            <person name="Cotton J.A."/>
            <person name="Stanley E.J."/>
            <person name="Zarowiecki M."/>
            <person name="Liu J.Z."/>
            <person name="Huckvale T."/>
            <person name="Cooper P.J."/>
            <person name="Grencis R.K."/>
            <person name="Berriman M."/>
        </authorList>
    </citation>
    <scope>NUCLEOTIDE SEQUENCE [LARGE SCALE GENOMIC DNA]</scope>
    <source>
        <strain evidence="19">Edinburgh</strain>
    </source>
</reference>
<dbReference type="InterPro" id="IPR011047">
    <property type="entry name" value="Quinoprotein_ADH-like_sf"/>
</dbReference>
<dbReference type="InterPro" id="IPR050339">
    <property type="entry name" value="CC_SR_Kinase"/>
</dbReference>
<accession>A0A5S6QJV5</accession>
<evidence type="ECO:0000256" key="13">
    <source>
        <dbReference type="ARBA" id="ARBA00023230"/>
    </source>
</evidence>
<dbReference type="InterPro" id="IPR018391">
    <property type="entry name" value="PQQ_b-propeller_rpt"/>
</dbReference>
<evidence type="ECO:0000256" key="9">
    <source>
        <dbReference type="ARBA" id="ARBA00022840"/>
    </source>
</evidence>
<keyword evidence="10" id="KW-0810">Translation regulation</keyword>
<dbReference type="WBParaSite" id="TMUE_2000007460.2">
    <property type="protein sequence ID" value="TMUE_2000007460.2"/>
    <property type="gene ID" value="WBGene00288722"/>
</dbReference>
<dbReference type="InterPro" id="IPR008271">
    <property type="entry name" value="Ser/Thr_kinase_AS"/>
</dbReference>
<dbReference type="FunFam" id="1.10.510.10:FF:000251">
    <property type="entry name" value="eukaryotic translation initiation factor 2-alpha kinase 3"/>
    <property type="match status" value="1"/>
</dbReference>
<keyword evidence="8" id="KW-0256">Endoplasmic reticulum</keyword>
<dbReference type="InterPro" id="IPR011009">
    <property type="entry name" value="Kinase-like_dom_sf"/>
</dbReference>
<feature type="chain" id="PRO_5044624316" description="non-specific serine/threonine protein kinase" evidence="17">
    <location>
        <begin position="24"/>
        <end position="923"/>
    </location>
</feature>
<evidence type="ECO:0000256" key="17">
    <source>
        <dbReference type="SAM" id="SignalP"/>
    </source>
</evidence>
<organism evidence="19 20">
    <name type="scientific">Trichuris muris</name>
    <name type="common">Mouse whipworm</name>
    <dbReference type="NCBI Taxonomy" id="70415"/>
    <lineage>
        <taxon>Eukaryota</taxon>
        <taxon>Metazoa</taxon>
        <taxon>Ecdysozoa</taxon>
        <taxon>Nematoda</taxon>
        <taxon>Enoplea</taxon>
        <taxon>Dorylaimia</taxon>
        <taxon>Trichinellida</taxon>
        <taxon>Trichuridae</taxon>
        <taxon>Trichuris</taxon>
    </lineage>
</organism>
<dbReference type="STRING" id="70415.A0A5S6QJV5"/>
<evidence type="ECO:0000313" key="19">
    <source>
        <dbReference type="Proteomes" id="UP000046395"/>
    </source>
</evidence>
<proteinExistence type="inferred from homology"/>
<dbReference type="Gene3D" id="1.10.510.10">
    <property type="entry name" value="Transferase(Phosphotransferase) domain 1"/>
    <property type="match status" value="1"/>
</dbReference>
<keyword evidence="13" id="KW-0834">Unfolded protein response</keyword>
<keyword evidence="9 16" id="KW-0067">ATP-binding</keyword>
<dbReference type="PROSITE" id="PS00108">
    <property type="entry name" value="PROTEIN_KINASE_ST"/>
    <property type="match status" value="1"/>
</dbReference>
<evidence type="ECO:0000256" key="7">
    <source>
        <dbReference type="ARBA" id="ARBA00022777"/>
    </source>
</evidence>
<dbReference type="AlphaFoldDB" id="A0A5S6QJV5"/>
<comment type="subcellular location">
    <subcellularLocation>
        <location evidence="1">Endoplasmic reticulum membrane</location>
        <topology evidence="1">Single-pass type I membrane protein</topology>
    </subcellularLocation>
</comment>
<evidence type="ECO:0000256" key="16">
    <source>
        <dbReference type="PROSITE-ProRule" id="PRU10141"/>
    </source>
</evidence>
<evidence type="ECO:0000256" key="5">
    <source>
        <dbReference type="ARBA" id="ARBA00022679"/>
    </source>
</evidence>
<evidence type="ECO:0000256" key="14">
    <source>
        <dbReference type="ARBA" id="ARBA00037982"/>
    </source>
</evidence>
<keyword evidence="19" id="KW-1185">Reference proteome</keyword>
<reference evidence="19" key="1">
    <citation type="submission" date="2013-11" db="EMBL/GenBank/DDBJ databases">
        <authorList>
            <person name="Aslett M."/>
        </authorList>
    </citation>
    <scope>NUCLEOTIDE SEQUENCE [LARGE SCALE GENOMIC DNA]</scope>
    <source>
        <strain evidence="19">Edinburgh</strain>
    </source>
</reference>
<dbReference type="SUPFAM" id="SSF50998">
    <property type="entry name" value="Quinoprotein alcohol dehydrogenase-like"/>
    <property type="match status" value="1"/>
</dbReference>
<evidence type="ECO:0000256" key="2">
    <source>
        <dbReference type="ARBA" id="ARBA00012513"/>
    </source>
</evidence>
<dbReference type="GO" id="GO:0005524">
    <property type="term" value="F:ATP binding"/>
    <property type="evidence" value="ECO:0007669"/>
    <property type="project" value="UniProtKB-UniRule"/>
</dbReference>
<keyword evidence="17" id="KW-0732">Signal</keyword>
<dbReference type="GO" id="GO:0006986">
    <property type="term" value="P:response to unfolded protein"/>
    <property type="evidence" value="ECO:0007669"/>
    <property type="project" value="UniProtKB-KW"/>
</dbReference>
<evidence type="ECO:0000256" key="6">
    <source>
        <dbReference type="ARBA" id="ARBA00022741"/>
    </source>
</evidence>
<keyword evidence="5" id="KW-0808">Transferase</keyword>
<dbReference type="SMART" id="SM00564">
    <property type="entry name" value="PQQ"/>
    <property type="match status" value="2"/>
</dbReference>
<dbReference type="Proteomes" id="UP000046395">
    <property type="component" value="Unassembled WGS sequence"/>
</dbReference>
<keyword evidence="12" id="KW-0325">Glycoprotein</keyword>
<protein>
    <recommendedName>
        <fullName evidence="2">non-specific serine/threonine protein kinase</fullName>
        <ecNumber evidence="2">2.7.11.1</ecNumber>
    </recommendedName>
    <alternativeName>
        <fullName evidence="15">PRKR-like endoplasmic reticulum kinase</fullName>
    </alternativeName>
</protein>
<keyword evidence="3" id="KW-0723">Serine/threonine-protein kinase</keyword>
<dbReference type="PROSITE" id="PS00107">
    <property type="entry name" value="PROTEIN_KINASE_ATP"/>
    <property type="match status" value="1"/>
</dbReference>
<feature type="signal peptide" evidence="17">
    <location>
        <begin position="1"/>
        <end position="23"/>
    </location>
</feature>
<dbReference type="InterPro" id="IPR015943">
    <property type="entry name" value="WD40/YVTN_repeat-like_dom_sf"/>
</dbReference>
<name>A0A5S6QJV5_TRIMR</name>
<dbReference type="Gene3D" id="3.30.200.20">
    <property type="entry name" value="Phosphorylase Kinase, domain 1"/>
    <property type="match status" value="1"/>
</dbReference>
<evidence type="ECO:0000256" key="8">
    <source>
        <dbReference type="ARBA" id="ARBA00022824"/>
    </source>
</evidence>
<dbReference type="GO" id="GO:0034976">
    <property type="term" value="P:response to endoplasmic reticulum stress"/>
    <property type="evidence" value="ECO:0007669"/>
    <property type="project" value="UniProtKB-ARBA"/>
</dbReference>
<dbReference type="GO" id="GO:0004694">
    <property type="term" value="F:eukaryotic translation initiation factor 2alpha kinase activity"/>
    <property type="evidence" value="ECO:0007669"/>
    <property type="project" value="TreeGrafter"/>
</dbReference>
<dbReference type="InterPro" id="IPR000719">
    <property type="entry name" value="Prot_kinase_dom"/>
</dbReference>
<evidence type="ECO:0000256" key="12">
    <source>
        <dbReference type="ARBA" id="ARBA00023180"/>
    </source>
</evidence>
<dbReference type="WBParaSite" id="TMUE_2000007460.1">
    <property type="protein sequence ID" value="TMUE_2000007460.1"/>
    <property type="gene ID" value="WBGene00288722"/>
</dbReference>
<dbReference type="SUPFAM" id="SSF56112">
    <property type="entry name" value="Protein kinase-like (PK-like)"/>
    <property type="match status" value="1"/>
</dbReference>
<comment type="similarity">
    <text evidence="14">Belongs to the protein kinase superfamily. Ser/Thr protein kinase family. GCN2 subfamily.</text>
</comment>
<dbReference type="PANTHER" id="PTHR11042:SF91">
    <property type="entry name" value="EUKARYOTIC TRANSLATION INITIATION FACTOR 2-ALPHA KINASE"/>
    <property type="match status" value="1"/>
</dbReference>
<dbReference type="GO" id="GO:0005789">
    <property type="term" value="C:endoplasmic reticulum membrane"/>
    <property type="evidence" value="ECO:0007669"/>
    <property type="project" value="UniProtKB-SubCell"/>
</dbReference>
<keyword evidence="4" id="KW-0597">Phosphoprotein</keyword>
<reference evidence="20" key="3">
    <citation type="submission" date="2019-12" db="UniProtKB">
        <authorList>
            <consortium name="WormBaseParasite"/>
        </authorList>
    </citation>
    <scope>IDENTIFICATION</scope>
</reference>
<dbReference type="SMART" id="SM00220">
    <property type="entry name" value="S_TKc"/>
    <property type="match status" value="1"/>
</dbReference>
<dbReference type="PROSITE" id="PS50011">
    <property type="entry name" value="PROTEIN_KINASE_DOM"/>
    <property type="match status" value="1"/>
</dbReference>
<keyword evidence="11" id="KW-0346">Stress response</keyword>